<keyword evidence="2" id="KW-0812">Transmembrane</keyword>
<dbReference type="GO" id="GO:0016020">
    <property type="term" value="C:membrane"/>
    <property type="evidence" value="ECO:0007669"/>
    <property type="project" value="UniProtKB-SubCell"/>
</dbReference>
<dbReference type="CDD" id="cd19051">
    <property type="entry name" value="LGIC_TM_cation"/>
    <property type="match status" value="1"/>
</dbReference>
<keyword evidence="3" id="KW-1133">Transmembrane helix</keyword>
<reference evidence="7" key="1">
    <citation type="journal article" date="2012" name="Nature">
        <title>The oyster genome reveals stress adaptation and complexity of shell formation.</title>
        <authorList>
            <person name="Zhang G."/>
            <person name="Fang X."/>
            <person name="Guo X."/>
            <person name="Li L."/>
            <person name="Luo R."/>
            <person name="Xu F."/>
            <person name="Yang P."/>
            <person name="Zhang L."/>
            <person name="Wang X."/>
            <person name="Qi H."/>
            <person name="Xiong Z."/>
            <person name="Que H."/>
            <person name="Xie Y."/>
            <person name="Holland P.W."/>
            <person name="Paps J."/>
            <person name="Zhu Y."/>
            <person name="Wu F."/>
            <person name="Chen Y."/>
            <person name="Wang J."/>
            <person name="Peng C."/>
            <person name="Meng J."/>
            <person name="Yang L."/>
            <person name="Liu J."/>
            <person name="Wen B."/>
            <person name="Zhang N."/>
            <person name="Huang Z."/>
            <person name="Zhu Q."/>
            <person name="Feng Y."/>
            <person name="Mount A."/>
            <person name="Hedgecock D."/>
            <person name="Xu Z."/>
            <person name="Liu Y."/>
            <person name="Domazet-Loso T."/>
            <person name="Du Y."/>
            <person name="Sun X."/>
            <person name="Zhang S."/>
            <person name="Liu B."/>
            <person name="Cheng P."/>
            <person name="Jiang X."/>
            <person name="Li J."/>
            <person name="Fan D."/>
            <person name="Wang W."/>
            <person name="Fu W."/>
            <person name="Wang T."/>
            <person name="Wang B."/>
            <person name="Zhang J."/>
            <person name="Peng Z."/>
            <person name="Li Y."/>
            <person name="Li N."/>
            <person name="Wang J."/>
            <person name="Chen M."/>
            <person name="He Y."/>
            <person name="Tan F."/>
            <person name="Song X."/>
            <person name="Zheng Q."/>
            <person name="Huang R."/>
            <person name="Yang H."/>
            <person name="Du X."/>
            <person name="Chen L."/>
            <person name="Yang M."/>
            <person name="Gaffney P.M."/>
            <person name="Wang S."/>
            <person name="Luo L."/>
            <person name="She Z."/>
            <person name="Ming Y."/>
            <person name="Huang W."/>
            <person name="Zhang S."/>
            <person name="Huang B."/>
            <person name="Zhang Y."/>
            <person name="Qu T."/>
            <person name="Ni P."/>
            <person name="Miao G."/>
            <person name="Wang J."/>
            <person name="Wang Q."/>
            <person name="Steinberg C.E."/>
            <person name="Wang H."/>
            <person name="Li N."/>
            <person name="Qian L."/>
            <person name="Zhang G."/>
            <person name="Li Y."/>
            <person name="Yang H."/>
            <person name="Liu X."/>
            <person name="Wang J."/>
            <person name="Yin Y."/>
            <person name="Wang J."/>
        </authorList>
    </citation>
    <scope>NUCLEOTIDE SEQUENCE [LARGE SCALE GENOMIC DNA]</scope>
    <source>
        <strain evidence="7">05x7-T-G4-1.051#20</strain>
    </source>
</reference>
<dbReference type="PRINTS" id="PR00252">
    <property type="entry name" value="NRIONCHANNEL"/>
</dbReference>
<keyword evidence="4" id="KW-0472">Membrane</keyword>
<dbReference type="InterPro" id="IPR036734">
    <property type="entry name" value="Neur_chan_lig-bd_sf"/>
</dbReference>
<dbReference type="InterPro" id="IPR006029">
    <property type="entry name" value="Neurotrans-gated_channel_TM"/>
</dbReference>
<dbReference type="GO" id="GO:0005230">
    <property type="term" value="F:extracellular ligand-gated monoatomic ion channel activity"/>
    <property type="evidence" value="ECO:0007669"/>
    <property type="project" value="InterPro"/>
</dbReference>
<gene>
    <name evidence="7" type="ORF">CGI_10001889</name>
</gene>
<name>K1PLM7_MAGGI</name>
<organism evidence="7">
    <name type="scientific">Magallana gigas</name>
    <name type="common">Pacific oyster</name>
    <name type="synonym">Crassostrea gigas</name>
    <dbReference type="NCBI Taxonomy" id="29159"/>
    <lineage>
        <taxon>Eukaryota</taxon>
        <taxon>Metazoa</taxon>
        <taxon>Spiralia</taxon>
        <taxon>Lophotrochozoa</taxon>
        <taxon>Mollusca</taxon>
        <taxon>Bivalvia</taxon>
        <taxon>Autobranchia</taxon>
        <taxon>Pteriomorphia</taxon>
        <taxon>Ostreida</taxon>
        <taxon>Ostreoidea</taxon>
        <taxon>Ostreidae</taxon>
        <taxon>Magallana</taxon>
    </lineage>
</organism>
<dbReference type="AlphaFoldDB" id="K1PLM7"/>
<evidence type="ECO:0000259" key="6">
    <source>
        <dbReference type="Pfam" id="PF02932"/>
    </source>
</evidence>
<dbReference type="Gene3D" id="2.70.170.10">
    <property type="entry name" value="Neurotransmitter-gated ion-channel ligand-binding domain"/>
    <property type="match status" value="1"/>
</dbReference>
<dbReference type="HOGENOM" id="CLU_018074_0_1_1"/>
<accession>K1PLM7</accession>
<dbReference type="SUPFAM" id="SSF63712">
    <property type="entry name" value="Nicotinic receptor ligand binding domain-like"/>
    <property type="match status" value="1"/>
</dbReference>
<dbReference type="InterPro" id="IPR006201">
    <property type="entry name" value="Neur_channel"/>
</dbReference>
<dbReference type="InterPro" id="IPR006202">
    <property type="entry name" value="Neur_chan_lig-bd"/>
</dbReference>
<evidence type="ECO:0000256" key="3">
    <source>
        <dbReference type="ARBA" id="ARBA00022989"/>
    </source>
</evidence>
<dbReference type="GO" id="GO:0004888">
    <property type="term" value="F:transmembrane signaling receptor activity"/>
    <property type="evidence" value="ECO:0007669"/>
    <property type="project" value="InterPro"/>
</dbReference>
<dbReference type="EMBL" id="JH816880">
    <property type="protein sequence ID" value="EKC22603.1"/>
    <property type="molecule type" value="Genomic_DNA"/>
</dbReference>
<dbReference type="CDD" id="cd18989">
    <property type="entry name" value="LGIC_ECD_cation"/>
    <property type="match status" value="1"/>
</dbReference>
<dbReference type="Pfam" id="PF02932">
    <property type="entry name" value="Neur_chan_memb"/>
    <property type="match status" value="1"/>
</dbReference>
<evidence type="ECO:0000313" key="7">
    <source>
        <dbReference type="EMBL" id="EKC22603.1"/>
    </source>
</evidence>
<dbReference type="SUPFAM" id="SSF90112">
    <property type="entry name" value="Neurotransmitter-gated ion-channel transmembrane pore"/>
    <property type="match status" value="1"/>
</dbReference>
<evidence type="ECO:0000259" key="5">
    <source>
        <dbReference type="Pfam" id="PF02931"/>
    </source>
</evidence>
<comment type="subcellular location">
    <subcellularLocation>
        <location evidence="1">Membrane</location>
        <topology evidence="1">Multi-pass membrane protein</topology>
    </subcellularLocation>
</comment>
<dbReference type="InterPro" id="IPR036719">
    <property type="entry name" value="Neuro-gated_channel_TM_sf"/>
</dbReference>
<evidence type="ECO:0000256" key="4">
    <source>
        <dbReference type="ARBA" id="ARBA00023136"/>
    </source>
</evidence>
<feature type="domain" description="Neurotransmitter-gated ion-channel ligand-binding" evidence="5">
    <location>
        <begin position="82"/>
        <end position="283"/>
    </location>
</feature>
<feature type="domain" description="Neurotransmitter-gated ion-channel transmembrane" evidence="6">
    <location>
        <begin position="291"/>
        <end position="376"/>
    </location>
</feature>
<proteinExistence type="predicted"/>
<dbReference type="InParanoid" id="K1PLM7"/>
<dbReference type="Gene3D" id="1.20.58.390">
    <property type="entry name" value="Neurotransmitter-gated ion-channel transmembrane domain"/>
    <property type="match status" value="1"/>
</dbReference>
<keyword evidence="7" id="KW-0675">Receptor</keyword>
<evidence type="ECO:0000256" key="2">
    <source>
        <dbReference type="ARBA" id="ARBA00022692"/>
    </source>
</evidence>
<sequence length="453" mass="50876">MYIIQKNTTNQVCAFRVHQIVTNGKFGHQCLQMVTSGSNWLPMLTIGVLSISNEVTKSTGSLDKFVSLDYLGVASYNVTHQTQLHTDVLTGYDRRVRPSDGGTPTLIGITFNAVSLKEFSESEGKIALVGAFRFVWRDTRLAWNPASYGGDLERTVLYVKDIWVPKLVNMNPYGSIKMLGMSEMLCEISYDGYISFVLPDMFESTCDADVTNYPFDSQTCSLIYYIPGYYTDDINLDASDPTIDMVLYEENGLWKIINTSVTVATQVTDFQILKLTVNMERRTTYYIAGLLLPILLMNSIQLLVFIIPVESGERIGYSITVLLAIAVFLTIIQDKLPESSEPNVSLLTYKLLVDMIIGCGMIFAVVIGLRFYFRTEVSPVPGCLRGFARCFYLSCSRKHQKQTIVPAKKDPVTSSYRVTWQDVGEAFDRMCLLLFILSLILNNAIYFAAISLK</sequence>
<protein>
    <submittedName>
        <fullName evidence="7">Acetylcholine receptor subunit alpha</fullName>
    </submittedName>
</protein>
<dbReference type="PANTHER" id="PTHR18945">
    <property type="entry name" value="NEUROTRANSMITTER GATED ION CHANNEL"/>
    <property type="match status" value="1"/>
</dbReference>
<dbReference type="InterPro" id="IPR038050">
    <property type="entry name" value="Neuro_actylchol_rec"/>
</dbReference>
<dbReference type="Pfam" id="PF02931">
    <property type="entry name" value="Neur_chan_LBD"/>
    <property type="match status" value="1"/>
</dbReference>
<evidence type="ECO:0000256" key="1">
    <source>
        <dbReference type="ARBA" id="ARBA00004141"/>
    </source>
</evidence>